<evidence type="ECO:0000313" key="2">
    <source>
        <dbReference type="Proteomes" id="UP001165121"/>
    </source>
</evidence>
<comment type="caution">
    <text evidence="1">The sequence shown here is derived from an EMBL/GenBank/DDBJ whole genome shotgun (WGS) entry which is preliminary data.</text>
</comment>
<dbReference type="OrthoDB" id="166310at2759"/>
<name>A0A9W7DA86_9STRA</name>
<sequence length="97" mass="11026">MESAHSMQWKNAADDERQLMRSKPYRAVVGSLMYLMLGTRPDLAYLVRESSQFLENPGLLHWRALKRGLRYLKEISDSSSEWTGASSLVDSCGQTKS</sequence>
<dbReference type="EMBL" id="BSXT01009032">
    <property type="protein sequence ID" value="GMF69205.1"/>
    <property type="molecule type" value="Genomic_DNA"/>
</dbReference>
<accession>A0A9W7DA86</accession>
<dbReference type="Proteomes" id="UP001165121">
    <property type="component" value="Unassembled WGS sequence"/>
</dbReference>
<dbReference type="PANTHER" id="PTHR11439">
    <property type="entry name" value="GAG-POL-RELATED RETROTRANSPOSON"/>
    <property type="match status" value="1"/>
</dbReference>
<reference evidence="1" key="1">
    <citation type="submission" date="2023-04" db="EMBL/GenBank/DDBJ databases">
        <title>Phytophthora fragariaefolia NBRC 109709.</title>
        <authorList>
            <person name="Ichikawa N."/>
            <person name="Sato H."/>
            <person name="Tonouchi N."/>
        </authorList>
    </citation>
    <scope>NUCLEOTIDE SEQUENCE</scope>
    <source>
        <strain evidence="1">NBRC 109709</strain>
    </source>
</reference>
<organism evidence="1 2">
    <name type="scientific">Phytophthora fragariaefolia</name>
    <dbReference type="NCBI Taxonomy" id="1490495"/>
    <lineage>
        <taxon>Eukaryota</taxon>
        <taxon>Sar</taxon>
        <taxon>Stramenopiles</taxon>
        <taxon>Oomycota</taxon>
        <taxon>Peronosporomycetes</taxon>
        <taxon>Peronosporales</taxon>
        <taxon>Peronosporaceae</taxon>
        <taxon>Phytophthora</taxon>
    </lineage>
</organism>
<proteinExistence type="predicted"/>
<keyword evidence="2" id="KW-1185">Reference proteome</keyword>
<evidence type="ECO:0000313" key="1">
    <source>
        <dbReference type="EMBL" id="GMF69205.1"/>
    </source>
</evidence>
<protein>
    <submittedName>
        <fullName evidence="1">Unnamed protein product</fullName>
    </submittedName>
</protein>
<dbReference type="AlphaFoldDB" id="A0A9W7DA86"/>
<gene>
    <name evidence="1" type="ORF">Pfra01_002848800</name>
</gene>